<name>A0A6J4LEG0_9HYPH</name>
<keyword evidence="2" id="KW-0808">Transferase</keyword>
<feature type="compositionally biased region" description="Basic and acidic residues" evidence="1">
    <location>
        <begin position="16"/>
        <end position="26"/>
    </location>
</feature>
<sequence length="316" mass="34015">EQPAFSDRPNPVAGGRARDGRSRALDLRSGARARARAVERLRGLARAQLRPAPAGPPHRHGERPRKLSGQAGGRDQRDRQKRLGQSRAGRGGIRPSREPGRLRPREPKPGGPDRGRRPGAILGPARRWPPRHHLLGASRQLGIAGDLRRALRARRHGRVPGPERSRDRARRARGAPRDHGRARGRRPGRGLRDAGRAGARRPSRHDGRPAFYARRAGAVPRAAGPGQSDPRQVRPPFRVPGPRRAGNPPARAPLQDSTDAPARSPPRPGGPHRGRGRDAGDDRRGRGLGARAPRAMALDAPALAGAAQNGAHQGNV</sequence>
<organism evidence="2">
    <name type="scientific">uncultured Microvirga sp</name>
    <dbReference type="NCBI Taxonomy" id="412392"/>
    <lineage>
        <taxon>Bacteria</taxon>
        <taxon>Pseudomonadati</taxon>
        <taxon>Pseudomonadota</taxon>
        <taxon>Alphaproteobacteria</taxon>
        <taxon>Hyphomicrobiales</taxon>
        <taxon>Methylobacteriaceae</taxon>
        <taxon>Microvirga</taxon>
        <taxon>environmental samples</taxon>
    </lineage>
</organism>
<dbReference type="EMBL" id="CADCUC010000245">
    <property type="protein sequence ID" value="CAA9326689.1"/>
    <property type="molecule type" value="Genomic_DNA"/>
</dbReference>
<feature type="non-terminal residue" evidence="2">
    <location>
        <position position="1"/>
    </location>
</feature>
<feature type="compositionally biased region" description="Low complexity" evidence="1">
    <location>
        <begin position="213"/>
        <end position="226"/>
    </location>
</feature>
<dbReference type="EC" id="2.3.1.241" evidence="2"/>
<dbReference type="AlphaFoldDB" id="A0A6J4LEG0"/>
<keyword evidence="2" id="KW-0012">Acyltransferase</keyword>
<reference evidence="2" key="1">
    <citation type="submission" date="2020-02" db="EMBL/GenBank/DDBJ databases">
        <authorList>
            <person name="Meier V. D."/>
        </authorList>
    </citation>
    <scope>NUCLEOTIDE SEQUENCE</scope>
    <source>
        <strain evidence="2">AVDCRST_MAG90</strain>
    </source>
</reference>
<feature type="compositionally biased region" description="Basic and acidic residues" evidence="1">
    <location>
        <begin position="276"/>
        <end position="285"/>
    </location>
</feature>
<protein>
    <submittedName>
        <fullName evidence="2">Lipid A biosynthesis lauroyl acyltransferase</fullName>
        <ecNumber evidence="2">2.3.1.241</ecNumber>
    </submittedName>
</protein>
<proteinExistence type="predicted"/>
<gene>
    <name evidence="2" type="ORF">AVDCRST_MAG90-1270</name>
</gene>
<feature type="non-terminal residue" evidence="2">
    <location>
        <position position="316"/>
    </location>
</feature>
<feature type="compositionally biased region" description="Basic and acidic residues" evidence="1">
    <location>
        <begin position="95"/>
        <end position="116"/>
    </location>
</feature>
<dbReference type="GO" id="GO:0008913">
    <property type="term" value="F:Kdo2-lipid IVA acyltransferase activity"/>
    <property type="evidence" value="ECO:0007669"/>
    <property type="project" value="UniProtKB-EC"/>
</dbReference>
<feature type="compositionally biased region" description="Low complexity" evidence="1">
    <location>
        <begin position="289"/>
        <end position="316"/>
    </location>
</feature>
<feature type="compositionally biased region" description="Low complexity" evidence="1">
    <location>
        <begin position="234"/>
        <end position="253"/>
    </location>
</feature>
<evidence type="ECO:0000313" key="2">
    <source>
        <dbReference type="EMBL" id="CAA9326689.1"/>
    </source>
</evidence>
<accession>A0A6J4LEG0</accession>
<evidence type="ECO:0000256" key="1">
    <source>
        <dbReference type="SAM" id="MobiDB-lite"/>
    </source>
</evidence>
<feature type="region of interest" description="Disordered" evidence="1">
    <location>
        <begin position="1"/>
        <end position="316"/>
    </location>
</feature>